<dbReference type="AlphaFoldDB" id="A0A4Z0R7J5"/>
<reference evidence="1 2" key="1">
    <citation type="submission" date="2019-03" db="EMBL/GenBank/DDBJ databases">
        <title>Draft Genome Sequence of Desulfosporosinus fructosivorans Strain 63.6F, Isolated from Marine Sediment in the Baltic Sea.</title>
        <authorList>
            <person name="Hausmann B."/>
            <person name="Vandieken V."/>
            <person name="Pjevac P."/>
            <person name="Schreck K."/>
            <person name="Herbold C.W."/>
            <person name="Loy A."/>
        </authorList>
    </citation>
    <scope>NUCLEOTIDE SEQUENCE [LARGE SCALE GENOMIC DNA]</scope>
    <source>
        <strain evidence="1 2">63.6F</strain>
    </source>
</reference>
<dbReference type="Proteomes" id="UP000298460">
    <property type="component" value="Unassembled WGS sequence"/>
</dbReference>
<keyword evidence="2" id="KW-1185">Reference proteome</keyword>
<name>A0A4Z0R7J5_9FIRM</name>
<dbReference type="EMBL" id="SPQQ01000003">
    <property type="protein sequence ID" value="TGE38103.1"/>
    <property type="molecule type" value="Genomic_DNA"/>
</dbReference>
<sequence length="88" mass="10031">MQELTRSLEKFTKSMNLTEEFVYNLVVGVSNMEQQAVFFLKYLPMKISLVSIETSILPTYLGSTLRGAVGQDLHCDPLAYYPEYYPPA</sequence>
<organism evidence="1 2">
    <name type="scientific">Desulfosporosinus fructosivorans</name>
    <dbReference type="NCBI Taxonomy" id="2018669"/>
    <lineage>
        <taxon>Bacteria</taxon>
        <taxon>Bacillati</taxon>
        <taxon>Bacillota</taxon>
        <taxon>Clostridia</taxon>
        <taxon>Eubacteriales</taxon>
        <taxon>Desulfitobacteriaceae</taxon>
        <taxon>Desulfosporosinus</taxon>
    </lineage>
</organism>
<evidence type="ECO:0000313" key="2">
    <source>
        <dbReference type="Proteomes" id="UP000298460"/>
    </source>
</evidence>
<accession>A0A4Z0R7J5</accession>
<evidence type="ECO:0000313" key="1">
    <source>
        <dbReference type="EMBL" id="TGE38103.1"/>
    </source>
</evidence>
<proteinExistence type="predicted"/>
<gene>
    <name evidence="1" type="ORF">E4K67_08945</name>
</gene>
<protein>
    <submittedName>
        <fullName evidence="1">Uncharacterized protein</fullName>
    </submittedName>
</protein>
<comment type="caution">
    <text evidence="1">The sequence shown here is derived from an EMBL/GenBank/DDBJ whole genome shotgun (WGS) entry which is preliminary data.</text>
</comment>